<feature type="compositionally biased region" description="Basic and acidic residues" evidence="1">
    <location>
        <begin position="471"/>
        <end position="487"/>
    </location>
</feature>
<feature type="region of interest" description="Disordered" evidence="1">
    <location>
        <begin position="467"/>
        <end position="487"/>
    </location>
</feature>
<organism evidence="3 4">
    <name type="scientific">Schizopora paradoxa</name>
    <dbReference type="NCBI Taxonomy" id="27342"/>
    <lineage>
        <taxon>Eukaryota</taxon>
        <taxon>Fungi</taxon>
        <taxon>Dikarya</taxon>
        <taxon>Basidiomycota</taxon>
        <taxon>Agaricomycotina</taxon>
        <taxon>Agaricomycetes</taxon>
        <taxon>Hymenochaetales</taxon>
        <taxon>Schizoporaceae</taxon>
        <taxon>Schizopora</taxon>
    </lineage>
</organism>
<dbReference type="InParanoid" id="A0A0H2RL51"/>
<feature type="non-terminal residue" evidence="3">
    <location>
        <position position="1"/>
    </location>
</feature>
<dbReference type="InterPro" id="IPR049233">
    <property type="entry name" value="DUF6830"/>
</dbReference>
<proteinExistence type="predicted"/>
<gene>
    <name evidence="3" type="ORF">SCHPADRAFT_839244</name>
</gene>
<dbReference type="OrthoDB" id="3232986at2759"/>
<evidence type="ECO:0000313" key="4">
    <source>
        <dbReference type="Proteomes" id="UP000053477"/>
    </source>
</evidence>
<evidence type="ECO:0000256" key="1">
    <source>
        <dbReference type="SAM" id="MobiDB-lite"/>
    </source>
</evidence>
<feature type="domain" description="DUF6830" evidence="2">
    <location>
        <begin position="578"/>
        <end position="676"/>
    </location>
</feature>
<keyword evidence="4" id="KW-1185">Reference proteome</keyword>
<dbReference type="Pfam" id="PF20722">
    <property type="entry name" value="DUF6830"/>
    <property type="match status" value="1"/>
</dbReference>
<protein>
    <recommendedName>
        <fullName evidence="2">DUF6830 domain-containing protein</fullName>
    </recommendedName>
</protein>
<accession>A0A0H2RL51</accession>
<name>A0A0H2RL51_9AGAM</name>
<evidence type="ECO:0000313" key="3">
    <source>
        <dbReference type="EMBL" id="KLO05546.1"/>
    </source>
</evidence>
<dbReference type="InterPro" id="IPR041078">
    <property type="entry name" value="Plavaka"/>
</dbReference>
<dbReference type="Pfam" id="PF18759">
    <property type="entry name" value="Plavaka"/>
    <property type="match status" value="1"/>
</dbReference>
<evidence type="ECO:0000259" key="2">
    <source>
        <dbReference type="Pfam" id="PF20722"/>
    </source>
</evidence>
<dbReference type="Proteomes" id="UP000053477">
    <property type="component" value="Unassembled WGS sequence"/>
</dbReference>
<dbReference type="EMBL" id="KQ086294">
    <property type="protein sequence ID" value="KLO05546.1"/>
    <property type="molecule type" value="Genomic_DNA"/>
</dbReference>
<dbReference type="AlphaFoldDB" id="A0A0H2RL51"/>
<reference evidence="3 4" key="1">
    <citation type="submission" date="2015-04" db="EMBL/GenBank/DDBJ databases">
        <title>Complete genome sequence of Schizopora paradoxa KUC8140, a cosmopolitan wood degrader in East Asia.</title>
        <authorList>
            <consortium name="DOE Joint Genome Institute"/>
            <person name="Min B."/>
            <person name="Park H."/>
            <person name="Jang Y."/>
            <person name="Kim J.-J."/>
            <person name="Kim K.H."/>
            <person name="Pangilinan J."/>
            <person name="Lipzen A."/>
            <person name="Riley R."/>
            <person name="Grigoriev I.V."/>
            <person name="Spatafora J.W."/>
            <person name="Choi I.-G."/>
        </authorList>
    </citation>
    <scope>NUCLEOTIDE SEQUENCE [LARGE SCALE GENOMIC DNA]</scope>
    <source>
        <strain evidence="3 4">KUC8140</strain>
    </source>
</reference>
<sequence>PLSYMSASQLVDRVEILPKPPTWKHCEVKVEGGTTNKPITFYHRDGYESFLFLFGNPLFHGHMRFSPYREFEDDFQKIQLFSEIFSGMFPWRVQVFRQDSVGEGETLGLVMLASDEARLTEHFGDKKTYGVYLSCGNIDKDLRNKLSARCWMKVGEIPVVNFNEKEFQGILDARLAHKCLDIITVNLKKHSRQPQFVPDPAGRIRLLRPILCAHLGDNPEQRKLACVPENSSAVSVADFHKLGSSKPCQPRTTKYTVERIRQLIERLGDNRGDLSTVKTIASAMKLNGVLDPYWIDWAFADPSVFLTPDALHQWHIFFMDHIMDWARNLIEDHEIDKRISVLQRRIGFRTFPTGFTRFKQHTGREERDLQRSFVAIIAGHPQISENIMKAFRGLLDYIYIAQYDSQSTEMLKLLRESLRRFHRNKGYLSRAGIRDGSRQKGRFNIPKLETFHHTPRIIRQVGSAPQFSTDSSEHLHIDGAKDPYKKTNRRNHEEQICRILDRAERILVFNLIVDWVTCKTAKIPMTFFTNPSSVAAHQNRQERLKRFHAMISKEEKYLPRSPTNLFAEDPTQTTKIILKNATTAFSLTARIGFRKRTVKDISDIYHLPALLNSILSFYNVQAAHQLSFTTLDCWQKARIQLHTAQDPKLVAEPYTVAALSPTASLPFGLCNFVLVKQPGDLLYRGIQSGGRSHYVAQLRCIFRPFIRNLPKFHREILAYVEPLKPAPGTMSLQTDGHYDHVPDDNIEMFRLVRDLNPDSSRRGKIIRLTDIWRPIDVIPRFGDECPEEWTRDTSVESATEFYVNSFADKETFQDVY</sequence>